<feature type="compositionally biased region" description="Basic and acidic residues" evidence="1">
    <location>
        <begin position="7"/>
        <end position="27"/>
    </location>
</feature>
<reference evidence="2" key="1">
    <citation type="journal article" date="2020" name="bioRxiv">
        <title>Comparative genomics of Chlamydomonas.</title>
        <authorList>
            <person name="Craig R.J."/>
            <person name="Hasan A.R."/>
            <person name="Ness R.W."/>
            <person name="Keightley P.D."/>
        </authorList>
    </citation>
    <scope>NUCLEOTIDE SEQUENCE</scope>
    <source>
        <strain evidence="2">CCAP 11/70</strain>
    </source>
</reference>
<keyword evidence="3" id="KW-1185">Reference proteome</keyword>
<feature type="region of interest" description="Disordered" evidence="1">
    <location>
        <begin position="1"/>
        <end position="27"/>
    </location>
</feature>
<accession>A0A835XV42</accession>
<dbReference type="AlphaFoldDB" id="A0A835XV42"/>
<proteinExistence type="predicted"/>
<evidence type="ECO:0000313" key="2">
    <source>
        <dbReference type="EMBL" id="KAG2490350.1"/>
    </source>
</evidence>
<organism evidence="2 3">
    <name type="scientific">Edaphochlamys debaryana</name>
    <dbReference type="NCBI Taxonomy" id="47281"/>
    <lineage>
        <taxon>Eukaryota</taxon>
        <taxon>Viridiplantae</taxon>
        <taxon>Chlorophyta</taxon>
        <taxon>core chlorophytes</taxon>
        <taxon>Chlorophyceae</taxon>
        <taxon>CS clade</taxon>
        <taxon>Chlamydomonadales</taxon>
        <taxon>Chlamydomonadales incertae sedis</taxon>
        <taxon>Edaphochlamys</taxon>
    </lineage>
</organism>
<feature type="compositionally biased region" description="Low complexity" evidence="1">
    <location>
        <begin position="123"/>
        <end position="147"/>
    </location>
</feature>
<dbReference type="OrthoDB" id="536763at2759"/>
<name>A0A835XV42_9CHLO</name>
<sequence>MFGFGKRGKDQDFKKLQEDLQEEKQRNENLASVNRALAAKVHRLALQREELRNDRDKLTRENRELVVSNLTLSTEAKVARDANADAWEVPKLKAALRAQAAQHESKIKTLKRRTKALLTAVIPGASSGPRGASSSAGGAGASTPAAARLSTRSMPGSPGDDLAEEELWDMPLSPSSSAELPSALPDPAPSASASEVDVNDRVRQIISCLYDDTLSEDQALEQMTELTQGLQALTLPSSAAAGGASAVQSRGCSPLVPRLGLARAGSGAGGPASEMVDAATDPPLHSARGRFGLVDAATETPAEMSYLGSPRDTASATPAESATPKRMGLGLGGAGVPPLDLAALVAQAMESAPLSNRSSASTTAGSMAGAASFNAFSHFVLAQPEKLQRLIMRHAAATRPGLQLQQGPASSAGTGTGASPFAASGARTDSMPFAASGSASGSGGSFTARTANALTARLLGLGASSSAANVQRQTNPAPSVNPSTAQQPAVGGGTAGVLLPAAASPSKGAGGKRIGPSVPPKFVSGSLLEGPGSTAVGPSAAKAPAQGPSFVPAVSFPGLMGAKEASPELKPLWGRAAGSAVGGVDLDAAFGDLLPGSGSSGQLAVRR</sequence>
<feature type="compositionally biased region" description="Polar residues" evidence="1">
    <location>
        <begin position="470"/>
        <end position="487"/>
    </location>
</feature>
<feature type="compositionally biased region" description="Low complexity" evidence="1">
    <location>
        <begin position="498"/>
        <end position="507"/>
    </location>
</feature>
<evidence type="ECO:0000313" key="3">
    <source>
        <dbReference type="Proteomes" id="UP000612055"/>
    </source>
</evidence>
<feature type="region of interest" description="Disordered" evidence="1">
    <location>
        <begin position="121"/>
        <end position="196"/>
    </location>
</feature>
<gene>
    <name evidence="2" type="ORF">HYH03_011152</name>
</gene>
<protein>
    <submittedName>
        <fullName evidence="2">Uncharacterized protein</fullName>
    </submittedName>
</protein>
<comment type="caution">
    <text evidence="2">The sequence shown here is derived from an EMBL/GenBank/DDBJ whole genome shotgun (WGS) entry which is preliminary data.</text>
</comment>
<dbReference type="Proteomes" id="UP000612055">
    <property type="component" value="Unassembled WGS sequence"/>
</dbReference>
<dbReference type="EMBL" id="JAEHOE010000062">
    <property type="protein sequence ID" value="KAG2490350.1"/>
    <property type="molecule type" value="Genomic_DNA"/>
</dbReference>
<evidence type="ECO:0000256" key="1">
    <source>
        <dbReference type="SAM" id="MobiDB-lite"/>
    </source>
</evidence>
<feature type="region of interest" description="Disordered" evidence="1">
    <location>
        <begin position="400"/>
        <end position="425"/>
    </location>
</feature>
<feature type="compositionally biased region" description="Low complexity" evidence="1">
    <location>
        <begin position="171"/>
        <end position="194"/>
    </location>
</feature>
<feature type="compositionally biased region" description="Low complexity" evidence="1">
    <location>
        <begin position="407"/>
        <end position="425"/>
    </location>
</feature>
<feature type="region of interest" description="Disordered" evidence="1">
    <location>
        <begin position="467"/>
        <end position="517"/>
    </location>
</feature>
<feature type="region of interest" description="Disordered" evidence="1">
    <location>
        <begin position="305"/>
        <end position="325"/>
    </location>
</feature>
<feature type="compositionally biased region" description="Low complexity" evidence="1">
    <location>
        <begin position="313"/>
        <end position="324"/>
    </location>
</feature>